<feature type="domain" description="Luciferase" evidence="2">
    <location>
        <begin position="77"/>
        <end position="145"/>
    </location>
</feature>
<evidence type="ECO:0000259" key="2">
    <source>
        <dbReference type="Pfam" id="PF17648"/>
    </source>
</evidence>
<accession>A0A0A0HGF9</accession>
<protein>
    <recommendedName>
        <fullName evidence="2">Luciferase domain-containing protein</fullName>
    </recommendedName>
</protein>
<proteinExistence type="predicted"/>
<dbReference type="InterPro" id="IPR048273">
    <property type="entry name" value="Luciferase"/>
</dbReference>
<name>A0A0A0HGF9_9RHOB</name>
<dbReference type="InterPro" id="IPR040841">
    <property type="entry name" value="Luciferase_dom"/>
</dbReference>
<feature type="region of interest" description="Disordered" evidence="1">
    <location>
        <begin position="1"/>
        <end position="24"/>
    </location>
</feature>
<gene>
    <name evidence="3" type="ORF">rosmuc_03955</name>
</gene>
<dbReference type="PANTHER" id="PTHR38695:SF1">
    <property type="entry name" value="AMINO ACID PERMEASE_ SLC12A DOMAIN-CONTAINING PROTEIN"/>
    <property type="match status" value="1"/>
</dbReference>
<dbReference type="PANTHER" id="PTHR38695">
    <property type="entry name" value="AMINO ACID PERMEASE_ SLC12A DOMAIN-CONTAINING PROTEIN"/>
    <property type="match status" value="1"/>
</dbReference>
<evidence type="ECO:0000313" key="3">
    <source>
        <dbReference type="EMBL" id="KGM86081.1"/>
    </source>
</evidence>
<sequence>MLNIPPREGPRPVTTPCAPHTQISQNPDAASYRAFKDRAFDFPFVIRQPSMISVPGAEALCLEHGRGCGCREAFMIGTEFAHVHPPQDGSLHMMLPEDAVPKIVDLGWAEPHPMAAAGMIPPTAVMVYAPRNEPEIDSVLGLLGLSYDFARGRLGRVDNIVL</sequence>
<dbReference type="OrthoDB" id="822427at2"/>
<dbReference type="RefSeq" id="WP_008282862.1">
    <property type="nucleotide sequence ID" value="NZ_KN293988.1"/>
</dbReference>
<evidence type="ECO:0000313" key="4">
    <source>
        <dbReference type="Proteomes" id="UP000030021"/>
    </source>
</evidence>
<dbReference type="EMBL" id="AONH01000024">
    <property type="protein sequence ID" value="KGM86081.1"/>
    <property type="molecule type" value="Genomic_DNA"/>
</dbReference>
<evidence type="ECO:0000256" key="1">
    <source>
        <dbReference type="SAM" id="MobiDB-lite"/>
    </source>
</evidence>
<dbReference type="eggNOG" id="COG0400">
    <property type="taxonomic scope" value="Bacteria"/>
</dbReference>
<dbReference type="Proteomes" id="UP000030021">
    <property type="component" value="Unassembled WGS sequence"/>
</dbReference>
<reference evidence="3 4" key="1">
    <citation type="submission" date="2013-01" db="EMBL/GenBank/DDBJ databases">
        <authorList>
            <person name="Fiebig A."/>
            <person name="Goeker M."/>
            <person name="Klenk H.-P.P."/>
        </authorList>
    </citation>
    <scope>NUCLEOTIDE SEQUENCE [LARGE SCALE GENOMIC DNA]</scope>
    <source>
        <strain evidence="3 4">DSM 17069</strain>
    </source>
</reference>
<dbReference type="HOGENOM" id="CLU_063954_4_0_5"/>
<dbReference type="PATRIC" id="fig|1288298.3.peg.3955"/>
<dbReference type="Pfam" id="PF17648">
    <property type="entry name" value="Luciferase"/>
    <property type="match status" value="1"/>
</dbReference>
<comment type="caution">
    <text evidence="3">The sequence shown here is derived from an EMBL/GenBank/DDBJ whole genome shotgun (WGS) entry which is preliminary data.</text>
</comment>
<dbReference type="AlphaFoldDB" id="A0A0A0HGF9"/>
<organism evidence="3 4">
    <name type="scientific">Roseovarius mucosus DSM 17069</name>
    <dbReference type="NCBI Taxonomy" id="1288298"/>
    <lineage>
        <taxon>Bacteria</taxon>
        <taxon>Pseudomonadati</taxon>
        <taxon>Pseudomonadota</taxon>
        <taxon>Alphaproteobacteria</taxon>
        <taxon>Rhodobacterales</taxon>
        <taxon>Roseobacteraceae</taxon>
        <taxon>Roseovarius</taxon>
    </lineage>
</organism>